<dbReference type="Proteomes" id="UP000218811">
    <property type="component" value="Unassembled WGS sequence"/>
</dbReference>
<evidence type="ECO:0000313" key="4">
    <source>
        <dbReference type="Proteomes" id="UP000218811"/>
    </source>
</evidence>
<feature type="region of interest" description="Disordered" evidence="1">
    <location>
        <begin position="93"/>
        <end position="152"/>
    </location>
</feature>
<dbReference type="OrthoDB" id="2801260at2759"/>
<evidence type="ECO:0000256" key="1">
    <source>
        <dbReference type="SAM" id="MobiDB-lite"/>
    </source>
</evidence>
<gene>
    <name evidence="3" type="ORF">WOLCODRAFT_135537</name>
</gene>
<keyword evidence="2" id="KW-0732">Signal</keyword>
<feature type="compositionally biased region" description="Basic residues" evidence="1">
    <location>
        <begin position="114"/>
        <end position="132"/>
    </location>
</feature>
<dbReference type="EMBL" id="KB467831">
    <property type="protein sequence ID" value="PCH34169.1"/>
    <property type="molecule type" value="Genomic_DNA"/>
</dbReference>
<evidence type="ECO:0000256" key="2">
    <source>
        <dbReference type="SAM" id="SignalP"/>
    </source>
</evidence>
<accession>A0A2H3J5Z2</accession>
<feature type="region of interest" description="Disordered" evidence="1">
    <location>
        <begin position="28"/>
        <end position="49"/>
    </location>
</feature>
<organism evidence="3 4">
    <name type="scientific">Wolfiporia cocos (strain MD-104)</name>
    <name type="common">Brown rot fungus</name>
    <dbReference type="NCBI Taxonomy" id="742152"/>
    <lineage>
        <taxon>Eukaryota</taxon>
        <taxon>Fungi</taxon>
        <taxon>Dikarya</taxon>
        <taxon>Basidiomycota</taxon>
        <taxon>Agaricomycotina</taxon>
        <taxon>Agaricomycetes</taxon>
        <taxon>Polyporales</taxon>
        <taxon>Phaeolaceae</taxon>
        <taxon>Wolfiporia</taxon>
    </lineage>
</organism>
<reference evidence="3 4" key="1">
    <citation type="journal article" date="2012" name="Science">
        <title>The Paleozoic origin of enzymatic lignin decomposition reconstructed from 31 fungal genomes.</title>
        <authorList>
            <person name="Floudas D."/>
            <person name="Binder M."/>
            <person name="Riley R."/>
            <person name="Barry K."/>
            <person name="Blanchette R.A."/>
            <person name="Henrissat B."/>
            <person name="Martinez A.T."/>
            <person name="Otillar R."/>
            <person name="Spatafora J.W."/>
            <person name="Yadav J.S."/>
            <person name="Aerts A."/>
            <person name="Benoit I."/>
            <person name="Boyd A."/>
            <person name="Carlson A."/>
            <person name="Copeland A."/>
            <person name="Coutinho P.M."/>
            <person name="de Vries R.P."/>
            <person name="Ferreira P."/>
            <person name="Findley K."/>
            <person name="Foster B."/>
            <person name="Gaskell J."/>
            <person name="Glotzer D."/>
            <person name="Gorecki P."/>
            <person name="Heitman J."/>
            <person name="Hesse C."/>
            <person name="Hori C."/>
            <person name="Igarashi K."/>
            <person name="Jurgens J.A."/>
            <person name="Kallen N."/>
            <person name="Kersten P."/>
            <person name="Kohler A."/>
            <person name="Kuees U."/>
            <person name="Kumar T.K.A."/>
            <person name="Kuo A."/>
            <person name="LaButti K."/>
            <person name="Larrondo L.F."/>
            <person name="Lindquist E."/>
            <person name="Ling A."/>
            <person name="Lombard V."/>
            <person name="Lucas S."/>
            <person name="Lundell T."/>
            <person name="Martin R."/>
            <person name="McLaughlin D.J."/>
            <person name="Morgenstern I."/>
            <person name="Morin E."/>
            <person name="Murat C."/>
            <person name="Nagy L.G."/>
            <person name="Nolan M."/>
            <person name="Ohm R.A."/>
            <person name="Patyshakuliyeva A."/>
            <person name="Rokas A."/>
            <person name="Ruiz-Duenas F.J."/>
            <person name="Sabat G."/>
            <person name="Salamov A."/>
            <person name="Samejima M."/>
            <person name="Schmutz J."/>
            <person name="Slot J.C."/>
            <person name="St John F."/>
            <person name="Stenlid J."/>
            <person name="Sun H."/>
            <person name="Sun S."/>
            <person name="Syed K."/>
            <person name="Tsang A."/>
            <person name="Wiebenga A."/>
            <person name="Young D."/>
            <person name="Pisabarro A."/>
            <person name="Eastwood D.C."/>
            <person name="Martin F."/>
            <person name="Cullen D."/>
            <person name="Grigoriev I.V."/>
            <person name="Hibbett D.S."/>
        </authorList>
    </citation>
    <scope>NUCLEOTIDE SEQUENCE [LARGE SCALE GENOMIC DNA]</scope>
    <source>
        <strain evidence="3 4">MD-104</strain>
    </source>
</reference>
<dbReference type="AlphaFoldDB" id="A0A2H3J5Z2"/>
<feature type="chain" id="PRO_5013594826" evidence="2">
    <location>
        <begin position="22"/>
        <end position="425"/>
    </location>
</feature>
<feature type="signal peptide" evidence="2">
    <location>
        <begin position="1"/>
        <end position="21"/>
    </location>
</feature>
<name>A0A2H3J5Z2_WOLCO</name>
<sequence>MRSTTVIAVAATVIAPAMVSALPMPPKGVHSFGHEHGLSHHGQGAHSHHARGDASEAISLSTVWDAAKDAYKIGKDGYDAYEAGNDAYNNIKNNKREQQHGSHRQSRPHGEHRMSRKGQHPKHRGGKGHLHKAGQQTQVAAPAQTTSHVARDGSEAISLGGLWNAAKDAYTIGKDGYDAYEAGKSAYDSIKNNNRRDLEIAELLARADADSEAISLSGLWDTAKDVYTIGKDGYDAYEAGKSAYDSIKNNRRDLEMMELLARADASSEAISLGSLWNAAKDAYTIGKDGYDAYEAGKDAYNQIKSNKRDLEIAELLARAGADSEAISLSGLWDAAKGVYTIGKDGYDAYEAGKDAYDQIKNNKRDLEIAELLARTDAGSEAISLGSLWDAAKDAYTIGKDGYDAYEAGKDAYNNIKNSRSLADLD</sequence>
<feature type="compositionally biased region" description="Low complexity" evidence="1">
    <location>
        <begin position="133"/>
        <end position="146"/>
    </location>
</feature>
<proteinExistence type="predicted"/>
<protein>
    <submittedName>
        <fullName evidence="3">Uncharacterized protein</fullName>
    </submittedName>
</protein>
<evidence type="ECO:0000313" key="3">
    <source>
        <dbReference type="EMBL" id="PCH34169.1"/>
    </source>
</evidence>
<dbReference type="STRING" id="742152.A0A2H3J5Z2"/>
<keyword evidence="4" id="KW-1185">Reference proteome</keyword>